<proteinExistence type="inferred from homology"/>
<comment type="similarity">
    <text evidence="1">Belongs to the ABC transporter superfamily.</text>
</comment>
<dbReference type="GO" id="GO:0005524">
    <property type="term" value="F:ATP binding"/>
    <property type="evidence" value="ECO:0007669"/>
    <property type="project" value="UniProtKB-KW"/>
</dbReference>
<accession>A0A6B0Y1L9</accession>
<gene>
    <name evidence="6" type="ORF">F4Y60_09285</name>
</gene>
<name>A0A6B0Y1L9_9RHOB</name>
<reference evidence="6" key="1">
    <citation type="submission" date="2019-09" db="EMBL/GenBank/DDBJ databases">
        <title>Characterisation of the sponge microbiome using genome-centric metagenomics.</title>
        <authorList>
            <person name="Engelberts J.P."/>
            <person name="Robbins S.J."/>
            <person name="De Goeij J.M."/>
            <person name="Aranda M."/>
            <person name="Bell S.C."/>
            <person name="Webster N.S."/>
        </authorList>
    </citation>
    <scope>NUCLEOTIDE SEQUENCE</scope>
    <source>
        <strain evidence="6">SB0664_bin_43</strain>
    </source>
</reference>
<dbReference type="PANTHER" id="PTHR42788:SF13">
    <property type="entry name" value="ALIPHATIC SULFONATES IMPORT ATP-BINDING PROTEIN SSUB"/>
    <property type="match status" value="1"/>
</dbReference>
<evidence type="ECO:0000259" key="5">
    <source>
        <dbReference type="PROSITE" id="PS50893"/>
    </source>
</evidence>
<dbReference type="SUPFAM" id="SSF52540">
    <property type="entry name" value="P-loop containing nucleoside triphosphate hydrolases"/>
    <property type="match status" value="1"/>
</dbReference>
<dbReference type="InterPro" id="IPR027417">
    <property type="entry name" value="P-loop_NTPase"/>
</dbReference>
<keyword evidence="4 6" id="KW-0067">ATP-binding</keyword>
<dbReference type="Gene3D" id="3.40.50.300">
    <property type="entry name" value="P-loop containing nucleotide triphosphate hydrolases"/>
    <property type="match status" value="1"/>
</dbReference>
<dbReference type="InterPro" id="IPR003439">
    <property type="entry name" value="ABC_transporter-like_ATP-bd"/>
</dbReference>
<feature type="domain" description="ABC transporter" evidence="5">
    <location>
        <begin position="16"/>
        <end position="247"/>
    </location>
</feature>
<evidence type="ECO:0000256" key="4">
    <source>
        <dbReference type="ARBA" id="ARBA00022840"/>
    </source>
</evidence>
<dbReference type="PANTHER" id="PTHR42788">
    <property type="entry name" value="TAURINE IMPORT ATP-BINDING PROTEIN-RELATED"/>
    <property type="match status" value="1"/>
</dbReference>
<dbReference type="InterPro" id="IPR050166">
    <property type="entry name" value="ABC_transporter_ATP-bind"/>
</dbReference>
<dbReference type="AlphaFoldDB" id="A0A6B0Y1L9"/>
<keyword evidence="2" id="KW-0813">Transport</keyword>
<organism evidence="6">
    <name type="scientific">Boseongicola sp. SB0664_bin_43</name>
    <dbReference type="NCBI Taxonomy" id="2604844"/>
    <lineage>
        <taxon>Bacteria</taxon>
        <taxon>Pseudomonadati</taxon>
        <taxon>Pseudomonadota</taxon>
        <taxon>Alphaproteobacteria</taxon>
        <taxon>Rhodobacterales</taxon>
        <taxon>Paracoccaceae</taxon>
        <taxon>Boseongicola</taxon>
    </lineage>
</organism>
<sequence length="271" mass="30028">MESGTTNPAPETPAKLELRNISKWFGPVGEGVHAVDDCSIEVKKGEFIVVVGPSGCGKSTLMTVGAGLENPTRGEVLVDGKPAGPPGPTRSVVFQKFALFPSETVEQNIKFGLQMTGVAAAEQEARLVEQLKIMGLELFRKSYPSELSGGMQQRVAIARALVMQPEILLMDEPFGALDAQTRTILQEEVQRLHREKHYTVLFITHSVEEAVYLGDRVVVMTKRPGRIKRVIDLPRDVVWKTGDIELAAEHPEFIEFRREIWGLVREEIVSI</sequence>
<comment type="caution">
    <text evidence="6">The sequence shown here is derived from an EMBL/GenBank/DDBJ whole genome shotgun (WGS) entry which is preliminary data.</text>
</comment>
<dbReference type="SMART" id="SM00382">
    <property type="entry name" value="AAA"/>
    <property type="match status" value="1"/>
</dbReference>
<dbReference type="InterPro" id="IPR003593">
    <property type="entry name" value="AAA+_ATPase"/>
</dbReference>
<evidence type="ECO:0000256" key="1">
    <source>
        <dbReference type="ARBA" id="ARBA00005417"/>
    </source>
</evidence>
<evidence type="ECO:0000256" key="3">
    <source>
        <dbReference type="ARBA" id="ARBA00022741"/>
    </source>
</evidence>
<evidence type="ECO:0000313" key="6">
    <source>
        <dbReference type="EMBL" id="MXY34265.1"/>
    </source>
</evidence>
<dbReference type="Pfam" id="PF00005">
    <property type="entry name" value="ABC_tran"/>
    <property type="match status" value="1"/>
</dbReference>
<evidence type="ECO:0000256" key="2">
    <source>
        <dbReference type="ARBA" id="ARBA00022448"/>
    </source>
</evidence>
<keyword evidence="3" id="KW-0547">Nucleotide-binding</keyword>
<dbReference type="EMBL" id="VXRY01000368">
    <property type="protein sequence ID" value="MXY34265.1"/>
    <property type="molecule type" value="Genomic_DNA"/>
</dbReference>
<dbReference type="PROSITE" id="PS00211">
    <property type="entry name" value="ABC_TRANSPORTER_1"/>
    <property type="match status" value="1"/>
</dbReference>
<dbReference type="CDD" id="cd03293">
    <property type="entry name" value="ABC_NrtD_SsuB_transporters"/>
    <property type="match status" value="1"/>
</dbReference>
<dbReference type="InterPro" id="IPR017871">
    <property type="entry name" value="ABC_transporter-like_CS"/>
</dbReference>
<dbReference type="PROSITE" id="PS50893">
    <property type="entry name" value="ABC_TRANSPORTER_2"/>
    <property type="match status" value="1"/>
</dbReference>
<protein>
    <submittedName>
        <fullName evidence="6">ABC transporter ATP-binding protein</fullName>
    </submittedName>
</protein>
<dbReference type="GO" id="GO:0016887">
    <property type="term" value="F:ATP hydrolysis activity"/>
    <property type="evidence" value="ECO:0007669"/>
    <property type="project" value="InterPro"/>
</dbReference>